<gene>
    <name evidence="2" type="ORF">LEP1GSC060_2269</name>
</gene>
<feature type="transmembrane region" description="Helical" evidence="1">
    <location>
        <begin position="163"/>
        <end position="181"/>
    </location>
</feature>
<keyword evidence="1" id="KW-0812">Transmembrane</keyword>
<evidence type="ECO:0000313" key="2">
    <source>
        <dbReference type="EMBL" id="EMY76013.1"/>
    </source>
</evidence>
<keyword evidence="1" id="KW-0472">Membrane</keyword>
<proteinExistence type="predicted"/>
<dbReference type="STRING" id="1218598.LEP1GSC060_2269"/>
<comment type="caution">
    <text evidence="2">The sequence shown here is derived from an EMBL/GenBank/DDBJ whole genome shotgun (WGS) entry which is preliminary data.</text>
</comment>
<evidence type="ECO:0008006" key="4">
    <source>
        <dbReference type="Google" id="ProtNLM"/>
    </source>
</evidence>
<evidence type="ECO:0000313" key="3">
    <source>
        <dbReference type="Proteomes" id="UP000012313"/>
    </source>
</evidence>
<feature type="transmembrane region" description="Helical" evidence="1">
    <location>
        <begin position="202"/>
        <end position="226"/>
    </location>
</feature>
<dbReference type="RefSeq" id="WP_003010704.1">
    <property type="nucleotide sequence ID" value="NZ_AOHC02000056.1"/>
</dbReference>
<feature type="transmembrane region" description="Helical" evidence="1">
    <location>
        <begin position="129"/>
        <end position="151"/>
    </location>
</feature>
<name>N1WJN9_9LEPT</name>
<keyword evidence="3" id="KW-1185">Reference proteome</keyword>
<sequence length="227" mass="26333">MTVWNYLKNVLFKPEYYFKIYPLQPDVSKSNRSIRNFLIVLIGLAMILMFTRTLHETLFTPVKVKVAQEASAKVEENRKNYGQERGFLFTLFAKIIYVSIWILIPILLTLIRLPILYFIGEHKVGFKQFFITTLATSLPLLLSSFIVSAGYDLISLNDMSIDVLKLFFSIGLLTLSLAWIWEGKLCYRAFTGQYDQNLGRAILIWLTPSLLFMNAFSIKFLIQIWFG</sequence>
<feature type="transmembrane region" description="Helical" evidence="1">
    <location>
        <begin position="37"/>
        <end position="55"/>
    </location>
</feature>
<reference evidence="2" key="1">
    <citation type="submission" date="2013-03" db="EMBL/GenBank/DDBJ databases">
        <authorList>
            <person name="Harkins D.M."/>
            <person name="Durkin A.S."/>
            <person name="Brinkac L.M."/>
            <person name="Haft D.H."/>
            <person name="Selengut J.D."/>
            <person name="Sanka R."/>
            <person name="DePew J."/>
            <person name="Purushe J."/>
            <person name="Hartskeerl R.A."/>
            <person name="Ahmed A."/>
            <person name="van der Linden H."/>
            <person name="Goris M.G.A."/>
            <person name="Vinetz J.M."/>
            <person name="Sutton G.G."/>
            <person name="Nierman W.C."/>
            <person name="Fouts D.E."/>
        </authorList>
    </citation>
    <scope>NUCLEOTIDE SEQUENCE [LARGE SCALE GENOMIC DNA]</scope>
    <source>
        <strain evidence="2">ICFT</strain>
    </source>
</reference>
<protein>
    <recommendedName>
        <fullName evidence="4">Yip1 domain protein</fullName>
    </recommendedName>
</protein>
<dbReference type="Proteomes" id="UP000012313">
    <property type="component" value="Unassembled WGS sequence"/>
</dbReference>
<keyword evidence="1" id="KW-1133">Transmembrane helix</keyword>
<dbReference type="OrthoDB" id="345702at2"/>
<dbReference type="AlphaFoldDB" id="N1WJN9"/>
<evidence type="ECO:0000256" key="1">
    <source>
        <dbReference type="SAM" id="Phobius"/>
    </source>
</evidence>
<feature type="transmembrane region" description="Helical" evidence="1">
    <location>
        <begin position="95"/>
        <end position="117"/>
    </location>
</feature>
<dbReference type="EMBL" id="AOHC02000056">
    <property type="protein sequence ID" value="EMY76013.1"/>
    <property type="molecule type" value="Genomic_DNA"/>
</dbReference>
<organism evidence="2 3">
    <name type="scientific">Leptospira weilii serovar Ranarum str. ICFT</name>
    <dbReference type="NCBI Taxonomy" id="1218598"/>
    <lineage>
        <taxon>Bacteria</taxon>
        <taxon>Pseudomonadati</taxon>
        <taxon>Spirochaetota</taxon>
        <taxon>Spirochaetia</taxon>
        <taxon>Leptospirales</taxon>
        <taxon>Leptospiraceae</taxon>
        <taxon>Leptospira</taxon>
    </lineage>
</organism>
<accession>N1WJN9</accession>